<dbReference type="Proteomes" id="UP000586976">
    <property type="component" value="Unassembled WGS sequence"/>
</dbReference>
<feature type="region of interest" description="Disordered" evidence="1">
    <location>
        <begin position="1"/>
        <end position="28"/>
    </location>
</feature>
<evidence type="ECO:0000256" key="1">
    <source>
        <dbReference type="SAM" id="MobiDB-lite"/>
    </source>
</evidence>
<feature type="compositionally biased region" description="Basic residues" evidence="1">
    <location>
        <begin position="1"/>
        <end position="18"/>
    </location>
</feature>
<protein>
    <submittedName>
        <fullName evidence="2">Uncharacterized protein</fullName>
    </submittedName>
</protein>
<comment type="caution">
    <text evidence="2">The sequence shown here is derived from an EMBL/GenBank/DDBJ whole genome shotgun (WGS) entry which is preliminary data.</text>
</comment>
<reference evidence="2 3" key="1">
    <citation type="submission" date="2020-07" db="EMBL/GenBank/DDBJ databases">
        <title>Streptomyces isolated from Indian soil.</title>
        <authorList>
            <person name="Mandal S."/>
            <person name="Maiti P.K."/>
        </authorList>
    </citation>
    <scope>NUCLEOTIDE SEQUENCE [LARGE SCALE GENOMIC DNA]</scope>
    <source>
        <strain evidence="2 3">PSKA54</strain>
    </source>
</reference>
<keyword evidence="3" id="KW-1185">Reference proteome</keyword>
<proteinExistence type="predicted"/>
<dbReference type="EMBL" id="JACEQY010000026">
    <property type="protein sequence ID" value="MBA4864086.1"/>
    <property type="molecule type" value="Genomic_DNA"/>
</dbReference>
<sequence>MRAAGRHRLPGRHLHRPHHDGNQVPRAGHRVVVQPCARDRTPLGPAPAFGPLMDPTQAEALAVWLAEGLHQGRRPPRRLLAVRPLRASES</sequence>
<dbReference type="RefSeq" id="WP_181865768.1">
    <property type="nucleotide sequence ID" value="NZ_JACEQY010000026.1"/>
</dbReference>
<evidence type="ECO:0000313" key="2">
    <source>
        <dbReference type="EMBL" id="MBA4864086.1"/>
    </source>
</evidence>
<accession>A0A7W2D3R7</accession>
<name>A0A7W2D3R7_9ACTN</name>
<dbReference type="AlphaFoldDB" id="A0A7W2D3R7"/>
<organism evidence="2 3">
    <name type="scientific">Streptomyces himalayensis subsp. aureolus</name>
    <dbReference type="NCBI Taxonomy" id="2758039"/>
    <lineage>
        <taxon>Bacteria</taxon>
        <taxon>Bacillati</taxon>
        <taxon>Actinomycetota</taxon>
        <taxon>Actinomycetes</taxon>
        <taxon>Kitasatosporales</taxon>
        <taxon>Streptomycetaceae</taxon>
        <taxon>Streptomyces</taxon>
        <taxon>Streptomyces himalayensis</taxon>
    </lineage>
</organism>
<evidence type="ECO:0000313" key="3">
    <source>
        <dbReference type="Proteomes" id="UP000586976"/>
    </source>
</evidence>
<gene>
    <name evidence="2" type="ORF">H1V43_22555</name>
</gene>